<dbReference type="PROSITE" id="PS50111">
    <property type="entry name" value="CHEMOTAXIS_TRANSDUC_2"/>
    <property type="match status" value="1"/>
</dbReference>
<name>A0AAW8NXB5_9HYPH</name>
<feature type="transmembrane region" description="Helical" evidence="6">
    <location>
        <begin position="6"/>
        <end position="27"/>
    </location>
</feature>
<keyword evidence="6" id="KW-0812">Transmembrane</keyword>
<evidence type="ECO:0000256" key="4">
    <source>
        <dbReference type="PROSITE-ProRule" id="PRU00284"/>
    </source>
</evidence>
<keyword evidence="10" id="KW-1185">Reference proteome</keyword>
<gene>
    <name evidence="9" type="ORF">RJJ37_01895</name>
</gene>
<evidence type="ECO:0000259" key="7">
    <source>
        <dbReference type="PROSITE" id="PS50111"/>
    </source>
</evidence>
<dbReference type="Pfam" id="PF00672">
    <property type="entry name" value="HAMP"/>
    <property type="match status" value="1"/>
</dbReference>
<dbReference type="PANTHER" id="PTHR43531">
    <property type="entry name" value="PROTEIN ICFG"/>
    <property type="match status" value="1"/>
</dbReference>
<sequence>MPNLSVSRLIMLFGIIVTAGLILAVGLQTKAFEELRVRGPVYNGLVEGKDLVADILPPPIFVVEAYMLATEGAVHTELLHPNLGRIVELHKGYLDRKAFWAKADLPAEVRARLSGVYSSADVFWDEVERTYASAVSQEDEHAVHAALDHLKDAFHAHEAQVNVLAQLSNVWLAKSETAAEAAGVRARTLALSGSAVSVALFLLGLWFVRSRAIRPLFAIADNMQELAGGDYTKSVPFLSRKDEIGVIAGAVEVFRHAGMERQRLQQEMDDSRAVAQRDAAERSRLQAQQAELLQQVVQTLGAGLGRLADCNIRTTIDEPFAADFEPLRHDFNNSIATFQATLEQVLAKTGHLSASAQEMRGAADNLARRTEQQAAALEQTSASLEEVSSTVRSSAERTAETRDLVREAKDCATASSQVVGEAVQAMKRIADASGQISQIINVIDQIAFQTNLLALNAGVEAARAGDAGKGFAVVAQEVRELAQRSASAAKEITALIRNSTDEVASGVQLVDETGKALSKIASYVTEIDAKVDAITTASREQSIGLQEISGAVNSIDQMTQQNAAMVEESTAIGHSLAVDSQMLTELVGRFKLNRRTQVREPDAAWARRPGEESARAPRLAAVR</sequence>
<organism evidence="9 10">
    <name type="scientific">Rhizobium redzepovicii</name>
    <dbReference type="NCBI Taxonomy" id="2867518"/>
    <lineage>
        <taxon>Bacteria</taxon>
        <taxon>Pseudomonadati</taxon>
        <taxon>Pseudomonadota</taxon>
        <taxon>Alphaproteobacteria</taxon>
        <taxon>Hyphomicrobiales</taxon>
        <taxon>Rhizobiaceae</taxon>
        <taxon>Rhizobium/Agrobacterium group</taxon>
        <taxon>Rhizobium</taxon>
    </lineage>
</organism>
<dbReference type="Gene3D" id="6.10.340.10">
    <property type="match status" value="1"/>
</dbReference>
<reference evidence="10" key="1">
    <citation type="submission" date="2023-07" db="EMBL/GenBank/DDBJ databases">
        <title>Genomic characterization of faba bean (Vicia faba) microsymbionts in Mexican soils.</title>
        <authorList>
            <person name="Rivera Orduna F.N."/>
            <person name="Guevara-Luna J."/>
            <person name="Yan J."/>
            <person name="Arroyo-Herrera I."/>
            <person name="Li Y."/>
            <person name="Vasquez-Murrieta M.S."/>
            <person name="Wang E.T."/>
        </authorList>
    </citation>
    <scope>NUCLEOTIDE SEQUENCE [LARGE SCALE GENOMIC DNA]</scope>
    <source>
        <strain evidence="10">CH6</strain>
    </source>
</reference>
<comment type="subcellular location">
    <subcellularLocation>
        <location evidence="1">Membrane</location>
    </subcellularLocation>
</comment>
<feature type="domain" description="HAMP" evidence="8">
    <location>
        <begin position="210"/>
        <end position="263"/>
    </location>
</feature>
<dbReference type="InterPro" id="IPR004090">
    <property type="entry name" value="Chemotax_Me-accpt_rcpt"/>
</dbReference>
<evidence type="ECO:0000259" key="8">
    <source>
        <dbReference type="PROSITE" id="PS50885"/>
    </source>
</evidence>
<comment type="caution">
    <text evidence="9">The sequence shown here is derived from an EMBL/GenBank/DDBJ whole genome shotgun (WGS) entry which is preliminary data.</text>
</comment>
<dbReference type="GO" id="GO:0006935">
    <property type="term" value="P:chemotaxis"/>
    <property type="evidence" value="ECO:0007669"/>
    <property type="project" value="UniProtKB-KW"/>
</dbReference>
<accession>A0AAW8NXB5</accession>
<proteinExistence type="inferred from homology"/>
<keyword evidence="6" id="KW-1133">Transmembrane helix</keyword>
<dbReference type="RefSeq" id="WP_239619825.1">
    <property type="nucleotide sequence ID" value="NZ_JAILYG010000015.1"/>
</dbReference>
<dbReference type="InterPro" id="IPR051310">
    <property type="entry name" value="MCP_chemotaxis"/>
</dbReference>
<dbReference type="AlphaFoldDB" id="A0AAW8NXB5"/>
<dbReference type="SMART" id="SM00283">
    <property type="entry name" value="MA"/>
    <property type="match status" value="1"/>
</dbReference>
<dbReference type="SUPFAM" id="SSF58104">
    <property type="entry name" value="Methyl-accepting chemotaxis protein (MCP) signaling domain"/>
    <property type="match status" value="1"/>
</dbReference>
<dbReference type="SMART" id="SM00304">
    <property type="entry name" value="HAMP"/>
    <property type="match status" value="1"/>
</dbReference>
<comment type="similarity">
    <text evidence="3">Belongs to the methyl-accepting chemotaxis (MCP) protein family.</text>
</comment>
<dbReference type="Gene3D" id="1.10.287.950">
    <property type="entry name" value="Methyl-accepting chemotaxis protein"/>
    <property type="match status" value="1"/>
</dbReference>
<dbReference type="InterPro" id="IPR003660">
    <property type="entry name" value="HAMP_dom"/>
</dbReference>
<dbReference type="Proteomes" id="UP001269402">
    <property type="component" value="Unassembled WGS sequence"/>
</dbReference>
<dbReference type="SUPFAM" id="SSF158472">
    <property type="entry name" value="HAMP domain-like"/>
    <property type="match status" value="1"/>
</dbReference>
<dbReference type="EMBL" id="JAVLSH010000001">
    <property type="protein sequence ID" value="MDR9758389.1"/>
    <property type="molecule type" value="Genomic_DNA"/>
</dbReference>
<feature type="transmembrane region" description="Helical" evidence="6">
    <location>
        <begin position="189"/>
        <end position="208"/>
    </location>
</feature>
<keyword evidence="6" id="KW-0472">Membrane</keyword>
<evidence type="ECO:0000313" key="10">
    <source>
        <dbReference type="Proteomes" id="UP001269402"/>
    </source>
</evidence>
<evidence type="ECO:0000256" key="6">
    <source>
        <dbReference type="SAM" id="Phobius"/>
    </source>
</evidence>
<feature type="domain" description="Methyl-accepting transducer" evidence="7">
    <location>
        <begin position="348"/>
        <end position="577"/>
    </location>
</feature>
<feature type="region of interest" description="Disordered" evidence="5">
    <location>
        <begin position="599"/>
        <end position="623"/>
    </location>
</feature>
<evidence type="ECO:0000256" key="2">
    <source>
        <dbReference type="ARBA" id="ARBA00022500"/>
    </source>
</evidence>
<feature type="domain" description="HAMP" evidence="8">
    <location>
        <begin position="291"/>
        <end position="343"/>
    </location>
</feature>
<dbReference type="GO" id="GO:0004888">
    <property type="term" value="F:transmembrane signaling receptor activity"/>
    <property type="evidence" value="ECO:0007669"/>
    <property type="project" value="InterPro"/>
</dbReference>
<dbReference type="CDD" id="cd06225">
    <property type="entry name" value="HAMP"/>
    <property type="match status" value="1"/>
</dbReference>
<keyword evidence="4" id="KW-0807">Transducer</keyword>
<dbReference type="FunFam" id="1.10.287.950:FF:000001">
    <property type="entry name" value="Methyl-accepting chemotaxis sensory transducer"/>
    <property type="match status" value="1"/>
</dbReference>
<evidence type="ECO:0000313" key="9">
    <source>
        <dbReference type="EMBL" id="MDR9758389.1"/>
    </source>
</evidence>
<dbReference type="GO" id="GO:0016020">
    <property type="term" value="C:membrane"/>
    <property type="evidence" value="ECO:0007669"/>
    <property type="project" value="UniProtKB-SubCell"/>
</dbReference>
<evidence type="ECO:0000256" key="3">
    <source>
        <dbReference type="ARBA" id="ARBA00029447"/>
    </source>
</evidence>
<dbReference type="Pfam" id="PF00015">
    <property type="entry name" value="MCPsignal"/>
    <property type="match status" value="1"/>
</dbReference>
<evidence type="ECO:0000256" key="1">
    <source>
        <dbReference type="ARBA" id="ARBA00004370"/>
    </source>
</evidence>
<dbReference type="PROSITE" id="PS50885">
    <property type="entry name" value="HAMP"/>
    <property type="match status" value="2"/>
</dbReference>
<dbReference type="PRINTS" id="PR00260">
    <property type="entry name" value="CHEMTRNSDUCR"/>
</dbReference>
<dbReference type="InterPro" id="IPR004089">
    <property type="entry name" value="MCPsignal_dom"/>
</dbReference>
<protein>
    <submittedName>
        <fullName evidence="9">HAMP domain-containing methyl-accepting chemotaxis protein</fullName>
    </submittedName>
</protein>
<evidence type="ECO:0000256" key="5">
    <source>
        <dbReference type="SAM" id="MobiDB-lite"/>
    </source>
</evidence>
<keyword evidence="2" id="KW-0145">Chemotaxis</keyword>
<dbReference type="GO" id="GO:0007165">
    <property type="term" value="P:signal transduction"/>
    <property type="evidence" value="ECO:0007669"/>
    <property type="project" value="UniProtKB-KW"/>
</dbReference>
<dbReference type="PANTHER" id="PTHR43531:SF11">
    <property type="entry name" value="METHYL-ACCEPTING CHEMOTAXIS PROTEIN 3"/>
    <property type="match status" value="1"/>
</dbReference>
<dbReference type="CDD" id="cd11386">
    <property type="entry name" value="MCP_signal"/>
    <property type="match status" value="1"/>
</dbReference>